<comment type="caution">
    <text evidence="1">The sequence shown here is derived from an EMBL/GenBank/DDBJ whole genome shotgun (WGS) entry which is preliminary data.</text>
</comment>
<evidence type="ECO:0000313" key="1">
    <source>
        <dbReference type="EMBL" id="CAK9172087.1"/>
    </source>
</evidence>
<dbReference type="AlphaFoldDB" id="A0ABC8TRH8"/>
<sequence>MTEERILFLDSKKELEFKLATSESSSSELSSQVEKMVEENKAFSLKFFDLSTALNKKKSKLSDVLKEKVSELANAIKAATSVANYNLEYYDSGFEDFKAQVAHAFPELDFSKILSKDDPPLAN</sequence>
<accession>A0ABC8TRH8</accession>
<keyword evidence="2" id="KW-1185">Reference proteome</keyword>
<name>A0ABC8TRH8_9AQUA</name>
<organism evidence="1 2">
    <name type="scientific">Ilex paraguariensis</name>
    <name type="common">yerba mate</name>
    <dbReference type="NCBI Taxonomy" id="185542"/>
    <lineage>
        <taxon>Eukaryota</taxon>
        <taxon>Viridiplantae</taxon>
        <taxon>Streptophyta</taxon>
        <taxon>Embryophyta</taxon>
        <taxon>Tracheophyta</taxon>
        <taxon>Spermatophyta</taxon>
        <taxon>Magnoliopsida</taxon>
        <taxon>eudicotyledons</taxon>
        <taxon>Gunneridae</taxon>
        <taxon>Pentapetalae</taxon>
        <taxon>asterids</taxon>
        <taxon>campanulids</taxon>
        <taxon>Aquifoliales</taxon>
        <taxon>Aquifoliaceae</taxon>
        <taxon>Ilex</taxon>
    </lineage>
</organism>
<dbReference type="EMBL" id="CAUOFW020005913">
    <property type="protein sequence ID" value="CAK9172087.1"/>
    <property type="molecule type" value="Genomic_DNA"/>
</dbReference>
<reference evidence="1 2" key="1">
    <citation type="submission" date="2024-02" db="EMBL/GenBank/DDBJ databases">
        <authorList>
            <person name="Vignale AGUSTIN F."/>
            <person name="Sosa J E."/>
            <person name="Modenutti C."/>
        </authorList>
    </citation>
    <scope>NUCLEOTIDE SEQUENCE [LARGE SCALE GENOMIC DNA]</scope>
</reference>
<dbReference type="Proteomes" id="UP001642360">
    <property type="component" value="Unassembled WGS sequence"/>
</dbReference>
<protein>
    <submittedName>
        <fullName evidence="1">Uncharacterized protein</fullName>
    </submittedName>
</protein>
<evidence type="ECO:0000313" key="2">
    <source>
        <dbReference type="Proteomes" id="UP001642360"/>
    </source>
</evidence>
<gene>
    <name evidence="1" type="ORF">ILEXP_LOCUS41716</name>
</gene>
<proteinExistence type="predicted"/>